<sequence length="196" mass="19406">MTTGTPVLLGSSEEGFIPDSGATRHTRFGALRLAGAAGAALVTGAALSGTAHGQTQRPEVAVAKQGVSLAAAQALIAAAEAKAREIGVPMAICIVDESGVLKAFARMDGNSLASVELVQAKAFTSAAFRAPTHILAERNAGDPTRVASLPNFPNVTFLGGGYPISSGGVVVGGIGVGGGSAQQDQEVAEAALASLQ</sequence>
<dbReference type="PANTHER" id="PTHR34309">
    <property type="entry name" value="SLR1406 PROTEIN"/>
    <property type="match status" value="1"/>
</dbReference>
<dbReference type="Gene3D" id="3.30.450.150">
    <property type="entry name" value="Haem-degrading domain"/>
    <property type="match status" value="1"/>
</dbReference>
<dbReference type="PANTHER" id="PTHR34309:SF1">
    <property type="entry name" value="PROTEIN GLCG"/>
    <property type="match status" value="1"/>
</dbReference>
<dbReference type="EMBL" id="CADCTC010000007">
    <property type="protein sequence ID" value="CAA9213710.1"/>
    <property type="molecule type" value="Genomic_DNA"/>
</dbReference>
<proteinExistence type="predicted"/>
<dbReference type="InterPro" id="IPR005624">
    <property type="entry name" value="PduO/GlcC-like"/>
</dbReference>
<name>A0A6J4H4L0_9CHLR</name>
<evidence type="ECO:0000313" key="1">
    <source>
        <dbReference type="EMBL" id="CAA9213710.1"/>
    </source>
</evidence>
<dbReference type="Pfam" id="PF03928">
    <property type="entry name" value="HbpS-like"/>
    <property type="match status" value="1"/>
</dbReference>
<protein>
    <recommendedName>
        <fullName evidence="2">Heme-binding protein</fullName>
    </recommendedName>
</protein>
<organism evidence="1">
    <name type="scientific">uncultured Chloroflexota bacterium</name>
    <dbReference type="NCBI Taxonomy" id="166587"/>
    <lineage>
        <taxon>Bacteria</taxon>
        <taxon>Bacillati</taxon>
        <taxon>Chloroflexota</taxon>
        <taxon>environmental samples</taxon>
    </lineage>
</organism>
<dbReference type="AlphaFoldDB" id="A0A6J4H4L0"/>
<gene>
    <name evidence="1" type="ORF">AVDCRST_MAG77-85</name>
</gene>
<evidence type="ECO:0008006" key="2">
    <source>
        <dbReference type="Google" id="ProtNLM"/>
    </source>
</evidence>
<reference evidence="1" key="1">
    <citation type="submission" date="2020-02" db="EMBL/GenBank/DDBJ databases">
        <authorList>
            <person name="Meier V. D."/>
        </authorList>
    </citation>
    <scope>NUCLEOTIDE SEQUENCE</scope>
    <source>
        <strain evidence="1">AVDCRST_MAG77</strain>
    </source>
</reference>
<dbReference type="SUPFAM" id="SSF143744">
    <property type="entry name" value="GlcG-like"/>
    <property type="match status" value="1"/>
</dbReference>
<accession>A0A6J4H4L0</accession>
<dbReference type="InterPro" id="IPR052517">
    <property type="entry name" value="GlcG_carb_metab_protein"/>
</dbReference>
<dbReference type="InterPro" id="IPR038084">
    <property type="entry name" value="PduO/GlcC-like_sf"/>
</dbReference>